<dbReference type="AlphaFoldDB" id="A0A382IJY2"/>
<accession>A0A382IJY2</accession>
<dbReference type="EMBL" id="UINC01067856">
    <property type="protein sequence ID" value="SVB99936.1"/>
    <property type="molecule type" value="Genomic_DNA"/>
</dbReference>
<sequence length="272" mass="32045">MARWYAVDHKDEILKNWMAGIKHVVAEPSEYNHWDHIKGTSIENPVSIRGMTNHKIIRNCWATKRDFYYVDTGYIGNNKKRKEWHRVVLNNVQHRKVIDVPSDRFDWLFMHDPELKFPGWRKDGRAILLVTPSPKPCRFYNVDRDKWVEDTVNTLKKYTDREIIIREKVERRLRVGTGHIYTQIRNDDIYALVTYQSIGAIEGIIRGVPAFTSAPTAADSVSNKDLTKIETPWYPDEEQIYKWQKWLAYCQYTSAELSNGNALRFIKDKGLK</sequence>
<proteinExistence type="predicted"/>
<gene>
    <name evidence="1" type="ORF">METZ01_LOCUS252790</name>
</gene>
<name>A0A382IJY2_9ZZZZ</name>
<evidence type="ECO:0000313" key="1">
    <source>
        <dbReference type="EMBL" id="SVB99936.1"/>
    </source>
</evidence>
<organism evidence="1">
    <name type="scientific">marine metagenome</name>
    <dbReference type="NCBI Taxonomy" id="408172"/>
    <lineage>
        <taxon>unclassified sequences</taxon>
        <taxon>metagenomes</taxon>
        <taxon>ecological metagenomes</taxon>
    </lineage>
</organism>
<protein>
    <submittedName>
        <fullName evidence="1">Uncharacterized protein</fullName>
    </submittedName>
</protein>
<reference evidence="1" key="1">
    <citation type="submission" date="2018-05" db="EMBL/GenBank/DDBJ databases">
        <authorList>
            <person name="Lanie J.A."/>
            <person name="Ng W.-L."/>
            <person name="Kazmierczak K.M."/>
            <person name="Andrzejewski T.M."/>
            <person name="Davidsen T.M."/>
            <person name="Wayne K.J."/>
            <person name="Tettelin H."/>
            <person name="Glass J.I."/>
            <person name="Rusch D."/>
            <person name="Podicherti R."/>
            <person name="Tsui H.-C.T."/>
            <person name="Winkler M.E."/>
        </authorList>
    </citation>
    <scope>NUCLEOTIDE SEQUENCE</scope>
</reference>